<feature type="compositionally biased region" description="Basic and acidic residues" evidence="1">
    <location>
        <begin position="60"/>
        <end position="69"/>
    </location>
</feature>
<dbReference type="OrthoDB" id="3270652at2759"/>
<dbReference type="Proteomes" id="UP000308199">
    <property type="component" value="Unassembled WGS sequence"/>
</dbReference>
<feature type="compositionally biased region" description="Basic and acidic residues" evidence="1">
    <location>
        <begin position="81"/>
        <end position="92"/>
    </location>
</feature>
<feature type="compositionally biased region" description="Low complexity" evidence="1">
    <location>
        <begin position="16"/>
        <end position="30"/>
    </location>
</feature>
<proteinExistence type="predicted"/>
<reference evidence="2 3" key="1">
    <citation type="submission" date="2019-02" db="EMBL/GenBank/DDBJ databases">
        <title>Genome sequencing of the rare red list fungi Phellinidium pouzarii.</title>
        <authorList>
            <person name="Buettner E."/>
            <person name="Kellner H."/>
        </authorList>
    </citation>
    <scope>NUCLEOTIDE SEQUENCE [LARGE SCALE GENOMIC DNA]</scope>
    <source>
        <strain evidence="2 3">DSM 108285</strain>
    </source>
</reference>
<name>A0A4S4L972_9AGAM</name>
<feature type="compositionally biased region" description="Polar residues" evidence="1">
    <location>
        <begin position="36"/>
        <end position="49"/>
    </location>
</feature>
<keyword evidence="3" id="KW-1185">Reference proteome</keyword>
<gene>
    <name evidence="2" type="ORF">EW145_g3394</name>
</gene>
<accession>A0A4S4L972</accession>
<feature type="compositionally biased region" description="Low complexity" evidence="1">
    <location>
        <begin position="103"/>
        <end position="116"/>
    </location>
</feature>
<evidence type="ECO:0000313" key="3">
    <source>
        <dbReference type="Proteomes" id="UP000308199"/>
    </source>
</evidence>
<evidence type="ECO:0000256" key="1">
    <source>
        <dbReference type="SAM" id="MobiDB-lite"/>
    </source>
</evidence>
<evidence type="ECO:0000313" key="2">
    <source>
        <dbReference type="EMBL" id="THH07418.1"/>
    </source>
</evidence>
<dbReference type="EMBL" id="SGPK01000144">
    <property type="protein sequence ID" value="THH07418.1"/>
    <property type="molecule type" value="Genomic_DNA"/>
</dbReference>
<feature type="region of interest" description="Disordered" evidence="1">
    <location>
        <begin position="14"/>
        <end position="137"/>
    </location>
</feature>
<dbReference type="AlphaFoldDB" id="A0A4S4L972"/>
<sequence>MTYAALAKSLGITLKSSSSTASASASTTSAGALPVTVQTPASESESVPATGSAGLQCPVLEKKGDDKSSTDLTLKIPTSVKESETNEMKAGEGADADTDTDTDIASSRSSSPVFSSAPGDVRETGGPDNGSIPPASASVESINANLSAKPPNMQQNAEVKEMTAEQLHHAKVLVLDLLGWGVPPDYILRRGVSYKLLKIVFTDLRLRLPDGIVADCNELVVAQT</sequence>
<protein>
    <submittedName>
        <fullName evidence="2">Uncharacterized protein</fullName>
    </submittedName>
</protein>
<organism evidence="2 3">
    <name type="scientific">Phellinidium pouzarii</name>
    <dbReference type="NCBI Taxonomy" id="167371"/>
    <lineage>
        <taxon>Eukaryota</taxon>
        <taxon>Fungi</taxon>
        <taxon>Dikarya</taxon>
        <taxon>Basidiomycota</taxon>
        <taxon>Agaricomycotina</taxon>
        <taxon>Agaricomycetes</taxon>
        <taxon>Hymenochaetales</taxon>
        <taxon>Hymenochaetaceae</taxon>
        <taxon>Phellinidium</taxon>
    </lineage>
</organism>
<comment type="caution">
    <text evidence="2">The sequence shown here is derived from an EMBL/GenBank/DDBJ whole genome shotgun (WGS) entry which is preliminary data.</text>
</comment>